<feature type="region of interest" description="Disordered" evidence="1">
    <location>
        <begin position="372"/>
        <end position="460"/>
    </location>
</feature>
<keyword evidence="4" id="KW-1185">Reference proteome</keyword>
<comment type="caution">
    <text evidence="3">The sequence shown here is derived from an EMBL/GenBank/DDBJ whole genome shotgun (WGS) entry which is preliminary data.</text>
</comment>
<evidence type="ECO:0000313" key="3">
    <source>
        <dbReference type="EMBL" id="GHB50220.1"/>
    </source>
</evidence>
<dbReference type="PANTHER" id="PTHR37951">
    <property type="entry name" value="CYTOPLASMIC PROTEIN-RELATED"/>
    <property type="match status" value="1"/>
</dbReference>
<feature type="compositionally biased region" description="Basic and acidic residues" evidence="1">
    <location>
        <begin position="266"/>
        <end position="279"/>
    </location>
</feature>
<feature type="compositionally biased region" description="Polar residues" evidence="1">
    <location>
        <begin position="417"/>
        <end position="431"/>
    </location>
</feature>
<feature type="compositionally biased region" description="Basic and acidic residues" evidence="1">
    <location>
        <begin position="383"/>
        <end position="392"/>
    </location>
</feature>
<accession>A0ABQ3ETL6</accession>
<evidence type="ECO:0000256" key="1">
    <source>
        <dbReference type="SAM" id="MobiDB-lite"/>
    </source>
</evidence>
<dbReference type="EMBL" id="BMXE01000013">
    <property type="protein sequence ID" value="GHB50220.1"/>
    <property type="molecule type" value="Genomic_DNA"/>
</dbReference>
<dbReference type="InterPro" id="IPR010657">
    <property type="entry name" value="ImpA_N"/>
</dbReference>
<dbReference type="Proteomes" id="UP000637980">
    <property type="component" value="Unassembled WGS sequence"/>
</dbReference>
<evidence type="ECO:0000313" key="4">
    <source>
        <dbReference type="Proteomes" id="UP000637980"/>
    </source>
</evidence>
<feature type="domain" description="ImpA N-terminal" evidence="2">
    <location>
        <begin position="16"/>
        <end position="120"/>
    </location>
</feature>
<gene>
    <name evidence="3" type="ORF">GCM10007094_44370</name>
</gene>
<name>A0ABQ3ETL6_9HYPH</name>
<sequence>MMITSDNISHYLKSERSTYRELRNLFNTSQSCYRTLCESQETLSDKDLREANSKAWSEFENSAVDILNNVSLDIELFCWYLVSLSQKQDGLIEFQEALRTFSNLLETDIDRLQPIPPQEKLKSQDEREQKEEIATLKLRPIRQLFGEAEGKGLLYLPISNLPLLGEISYWKLIQVEKNGTLEDLKDDISAVVKADPENLRKKLATFQNIISVVVRIENTVKNYAQDNGQPAPQVIHFKRFLDDVVRCISVHFTDLGFALPDTPHETAEELPARSGEMAKSDTYAGQTPEDEVSRQPSGIVSSREQALEEIAALATYFRRREPHSPISLLLDRAVRWGNLSAGQLYQEILTEGSVGMAQMALLTGLESQGYSDQYKRSSSRGLGDIEHPKLPDYHAALPKPHLTENPQITEPAEEKTANPTRSDMSANNSQADIEPDQVGINSSNAEDTPAEDADFVQFKW</sequence>
<dbReference type="PANTHER" id="PTHR37951:SF1">
    <property type="entry name" value="TYPE VI SECRETION SYSTEM COMPONENT TSSA1"/>
    <property type="match status" value="1"/>
</dbReference>
<dbReference type="InterPro" id="IPR017740">
    <property type="entry name" value="TssA-like"/>
</dbReference>
<protein>
    <recommendedName>
        <fullName evidence="2">ImpA N-terminal domain-containing protein</fullName>
    </recommendedName>
</protein>
<feature type="region of interest" description="Disordered" evidence="1">
    <location>
        <begin position="266"/>
        <end position="300"/>
    </location>
</feature>
<reference evidence="4" key="1">
    <citation type="journal article" date="2019" name="Int. J. Syst. Evol. Microbiol.">
        <title>The Global Catalogue of Microorganisms (GCM) 10K type strain sequencing project: providing services to taxonomists for standard genome sequencing and annotation.</title>
        <authorList>
            <consortium name="The Broad Institute Genomics Platform"/>
            <consortium name="The Broad Institute Genome Sequencing Center for Infectious Disease"/>
            <person name="Wu L."/>
            <person name="Ma J."/>
        </authorList>
    </citation>
    <scope>NUCLEOTIDE SEQUENCE [LARGE SCALE GENOMIC DNA]</scope>
    <source>
        <strain evidence="4">KCTC 12861</strain>
    </source>
</reference>
<proteinExistence type="predicted"/>
<evidence type="ECO:0000259" key="2">
    <source>
        <dbReference type="Pfam" id="PF06812"/>
    </source>
</evidence>
<dbReference type="RefSeq" id="WP_189438992.1">
    <property type="nucleotide sequence ID" value="NZ_BMXE01000013.1"/>
</dbReference>
<dbReference type="Pfam" id="PF06812">
    <property type="entry name" value="ImpA_N"/>
    <property type="match status" value="1"/>
</dbReference>
<organism evidence="3 4">
    <name type="scientific">Pseudovibrio japonicus</name>
    <dbReference type="NCBI Taxonomy" id="366534"/>
    <lineage>
        <taxon>Bacteria</taxon>
        <taxon>Pseudomonadati</taxon>
        <taxon>Pseudomonadota</taxon>
        <taxon>Alphaproteobacteria</taxon>
        <taxon>Hyphomicrobiales</taxon>
        <taxon>Stappiaceae</taxon>
        <taxon>Pseudovibrio</taxon>
    </lineage>
</organism>